<dbReference type="OrthoDB" id="4467390at2"/>
<dbReference type="EMBL" id="LOBU02000019">
    <property type="protein sequence ID" value="OKA04943.1"/>
    <property type="molecule type" value="Genomic_DNA"/>
</dbReference>
<keyword evidence="4" id="KW-1185">Reference proteome</keyword>
<evidence type="ECO:0000313" key="1">
    <source>
        <dbReference type="EMBL" id="KZB86051.1"/>
    </source>
</evidence>
<proteinExistence type="predicted"/>
<dbReference type="EMBL" id="LQCI01000009">
    <property type="protein sequence ID" value="KZB86051.1"/>
    <property type="molecule type" value="Genomic_DNA"/>
</dbReference>
<name>A0A154MP22_9PSEU</name>
<organism evidence="1 3">
    <name type="scientific">Amycolatopsis regifaucium</name>
    <dbReference type="NCBI Taxonomy" id="546365"/>
    <lineage>
        <taxon>Bacteria</taxon>
        <taxon>Bacillati</taxon>
        <taxon>Actinomycetota</taxon>
        <taxon>Actinomycetes</taxon>
        <taxon>Pseudonocardiales</taxon>
        <taxon>Pseudonocardiaceae</taxon>
        <taxon>Amycolatopsis</taxon>
    </lineage>
</organism>
<evidence type="ECO:0000313" key="4">
    <source>
        <dbReference type="Proteomes" id="UP000186883"/>
    </source>
</evidence>
<dbReference type="Proteomes" id="UP000076321">
    <property type="component" value="Unassembled WGS sequence"/>
</dbReference>
<sequence>MNTTTLALNPRPNPVSRALPVLLAMEDDAEDVGRLAPDDRLTCHVHGRWIHQCVASPLHVNPVTRHRWCRSCATALTVSVDELSGAVTMSCPRCGRGESAASTRLIAACRASLAAARGRSVTASRQSAA</sequence>
<reference evidence="1 3" key="1">
    <citation type="submission" date="2015-12" db="EMBL/GenBank/DDBJ databases">
        <title>Amycolatopsis regifaucium genome sequencing and assembly.</title>
        <authorList>
            <person name="Mayilraj S."/>
        </authorList>
    </citation>
    <scope>NUCLEOTIDE SEQUENCE [LARGE SCALE GENOMIC DNA]</scope>
    <source>
        <strain evidence="1 3">GY080</strain>
    </source>
</reference>
<dbReference type="Proteomes" id="UP000186883">
    <property type="component" value="Unassembled WGS sequence"/>
</dbReference>
<dbReference type="AlphaFoldDB" id="A0A154MP22"/>
<reference evidence="2 4" key="2">
    <citation type="submission" date="2016-11" db="EMBL/GenBank/DDBJ databases">
        <title>Genome sequencing of Amycolatopsis regifaucium.</title>
        <authorList>
            <person name="Mayilraj S."/>
            <person name="Kaur N."/>
        </authorList>
    </citation>
    <scope>NUCLEOTIDE SEQUENCE [LARGE SCALE GENOMIC DNA]</scope>
    <source>
        <strain evidence="2 4">GY080</strain>
    </source>
</reference>
<evidence type="ECO:0000313" key="3">
    <source>
        <dbReference type="Proteomes" id="UP000076321"/>
    </source>
</evidence>
<comment type="caution">
    <text evidence="1">The sequence shown here is derived from an EMBL/GenBank/DDBJ whole genome shotgun (WGS) entry which is preliminary data.</text>
</comment>
<accession>A0A154MP22</accession>
<protein>
    <submittedName>
        <fullName evidence="1">Uncharacterized protein</fullName>
    </submittedName>
</protein>
<gene>
    <name evidence="2" type="ORF">ATP06_0228155</name>
    <name evidence="1" type="ORF">AVL48_28080</name>
</gene>
<dbReference type="RefSeq" id="WP_061982593.1">
    <property type="nucleotide sequence ID" value="NZ_FOPQ01000006.1"/>
</dbReference>
<evidence type="ECO:0000313" key="2">
    <source>
        <dbReference type="EMBL" id="OKA04943.1"/>
    </source>
</evidence>